<dbReference type="SUPFAM" id="SSF82171">
    <property type="entry name" value="DPP6 N-terminal domain-like"/>
    <property type="match status" value="1"/>
</dbReference>
<accession>A0A6P0UJS7</accession>
<evidence type="ECO:0000313" key="1">
    <source>
        <dbReference type="EMBL" id="NER12802.1"/>
    </source>
</evidence>
<dbReference type="InterPro" id="IPR011042">
    <property type="entry name" value="6-blade_b-propeller_TolB-like"/>
</dbReference>
<dbReference type="AlphaFoldDB" id="A0A6P0UJS7"/>
<dbReference type="PROSITE" id="PS51257">
    <property type="entry name" value="PROKAR_LIPOPROTEIN"/>
    <property type="match status" value="1"/>
</dbReference>
<comment type="caution">
    <text evidence="1">The sequence shown here is derived from an EMBL/GenBank/DDBJ whole genome shotgun (WGS) entry which is preliminary data.</text>
</comment>
<dbReference type="Proteomes" id="UP000468581">
    <property type="component" value="Unassembled WGS sequence"/>
</dbReference>
<dbReference type="RefSeq" id="WP_163605812.1">
    <property type="nucleotide sequence ID" value="NZ_JAABOO010000001.1"/>
</dbReference>
<dbReference type="Pfam" id="PF07676">
    <property type="entry name" value="PD40"/>
    <property type="match status" value="2"/>
</dbReference>
<proteinExistence type="predicted"/>
<dbReference type="Gene3D" id="2.120.10.30">
    <property type="entry name" value="TolB, C-terminal domain"/>
    <property type="match status" value="1"/>
</dbReference>
<reference evidence="1 2" key="1">
    <citation type="submission" date="2020-01" db="EMBL/GenBank/DDBJ databases">
        <title>Leptobacterium flavescens.</title>
        <authorList>
            <person name="Wang G."/>
        </authorList>
    </citation>
    <scope>NUCLEOTIDE SEQUENCE [LARGE SCALE GENOMIC DNA]</scope>
    <source>
        <strain evidence="1 2">KCTC 22160</strain>
    </source>
</reference>
<protein>
    <submittedName>
        <fullName evidence="1">Uncharacterized protein</fullName>
    </submittedName>
</protein>
<dbReference type="EMBL" id="JAABOO010000001">
    <property type="protein sequence ID" value="NER12802.1"/>
    <property type="molecule type" value="Genomic_DNA"/>
</dbReference>
<gene>
    <name evidence="1" type="ORF">GWK08_05080</name>
</gene>
<keyword evidence="2" id="KW-1185">Reference proteome</keyword>
<organism evidence="1 2">
    <name type="scientific">Leptobacterium flavescens</name>
    <dbReference type="NCBI Taxonomy" id="472055"/>
    <lineage>
        <taxon>Bacteria</taxon>
        <taxon>Pseudomonadati</taxon>
        <taxon>Bacteroidota</taxon>
        <taxon>Flavobacteriia</taxon>
        <taxon>Flavobacteriales</taxon>
        <taxon>Flavobacteriaceae</taxon>
        <taxon>Leptobacterium</taxon>
    </lineage>
</organism>
<dbReference type="InterPro" id="IPR011659">
    <property type="entry name" value="WD40"/>
</dbReference>
<evidence type="ECO:0000313" key="2">
    <source>
        <dbReference type="Proteomes" id="UP000468581"/>
    </source>
</evidence>
<sequence length="297" mass="34003">MKKLLALSLVIISIGCADKNKMKKDISAYQAEEVPADTPLVFKEDLIPDDKIIHKGILSPDLQQYYYTLSEKDYSRFDVMMIQKTETGWSEPKPAFFNSNYSEHGMSFSPDGNSFYFSSTRPLNKEGDPGIWHIWRSEKVSGKWSTPELIDIPNLKGRHMSHPTLSSSGNMYFHSSDPDYSNMHIYLAEPAGGKFGDAKKVLFNEKVQMDRCTPHISADENYLVFAGIGEQLDLYICKKEKDGQWSEPQKLPEAINTQGQGNPFITPDHQFLFYTREDNSKNRWEVCWIDISAFTQK</sequence>
<name>A0A6P0UJS7_9FLAO</name>